<sequence length="259" mass="30485">MSKVARGGGWLYTSKNDQLQEFSTSNLLPRIKQPVKGQLPPLNISYDTPRILNKDWGDRSLIEAESINSFLSTSQEYQRLSFESIRQKWKRLEEEKIDRLISSFDSRYNMKIKFRNDVKLNRPIQESNSALAAYYKLISNPLRKPCSRHKKNQQEYNQRHFETLMKPFEKTKHRSKPYFLPKLDIKSSRTSNTNSDFKPISDYITLETLQGQFPGTISLKYLCTVTNLWAGVCIINKNMYHPVDVWNKDIVYINVYLRD</sequence>
<feature type="non-terminal residue" evidence="1">
    <location>
        <position position="259"/>
    </location>
</feature>
<name>A0A8S2DNL6_9BILA</name>
<evidence type="ECO:0000313" key="3">
    <source>
        <dbReference type="Proteomes" id="UP000677228"/>
    </source>
</evidence>
<gene>
    <name evidence="1" type="ORF">OVA965_LOCUS15028</name>
    <name evidence="2" type="ORF">TMI583_LOCUS15033</name>
</gene>
<organism evidence="1 3">
    <name type="scientific">Didymodactylos carnosus</name>
    <dbReference type="NCBI Taxonomy" id="1234261"/>
    <lineage>
        <taxon>Eukaryota</taxon>
        <taxon>Metazoa</taxon>
        <taxon>Spiralia</taxon>
        <taxon>Gnathifera</taxon>
        <taxon>Rotifera</taxon>
        <taxon>Eurotatoria</taxon>
        <taxon>Bdelloidea</taxon>
        <taxon>Philodinida</taxon>
        <taxon>Philodinidae</taxon>
        <taxon>Didymodactylos</taxon>
    </lineage>
</organism>
<evidence type="ECO:0000313" key="2">
    <source>
        <dbReference type="EMBL" id="CAF3779552.1"/>
    </source>
</evidence>
<evidence type="ECO:0000313" key="1">
    <source>
        <dbReference type="EMBL" id="CAF1010766.1"/>
    </source>
</evidence>
<proteinExistence type="predicted"/>
<comment type="caution">
    <text evidence="1">The sequence shown here is derived from an EMBL/GenBank/DDBJ whole genome shotgun (WGS) entry which is preliminary data.</text>
</comment>
<reference evidence="1" key="1">
    <citation type="submission" date="2021-02" db="EMBL/GenBank/DDBJ databases">
        <authorList>
            <person name="Nowell W R."/>
        </authorList>
    </citation>
    <scope>NUCLEOTIDE SEQUENCE</scope>
</reference>
<protein>
    <submittedName>
        <fullName evidence="1">Uncharacterized protein</fullName>
    </submittedName>
</protein>
<dbReference type="EMBL" id="CAJNOK010006666">
    <property type="protein sequence ID" value="CAF1010766.1"/>
    <property type="molecule type" value="Genomic_DNA"/>
</dbReference>
<accession>A0A8S2DNL6</accession>
<dbReference type="AlphaFoldDB" id="A0A8S2DNL6"/>
<dbReference type="EMBL" id="CAJOBA010006674">
    <property type="protein sequence ID" value="CAF3779552.1"/>
    <property type="molecule type" value="Genomic_DNA"/>
</dbReference>
<dbReference type="Proteomes" id="UP000682733">
    <property type="component" value="Unassembled WGS sequence"/>
</dbReference>
<dbReference type="Proteomes" id="UP000677228">
    <property type="component" value="Unassembled WGS sequence"/>
</dbReference>